<accession>A0A0L8GI51</accession>
<evidence type="ECO:0000313" key="1">
    <source>
        <dbReference type="EMBL" id="KOF76677.1"/>
    </source>
</evidence>
<gene>
    <name evidence="1" type="ORF">OCBIM_22033053mg</name>
</gene>
<reference evidence="1" key="1">
    <citation type="submission" date="2015-07" db="EMBL/GenBank/DDBJ databases">
        <title>MeaNS - Measles Nucleotide Surveillance Program.</title>
        <authorList>
            <person name="Tran T."/>
            <person name="Druce J."/>
        </authorList>
    </citation>
    <scope>NUCLEOTIDE SEQUENCE</scope>
    <source>
        <strain evidence="1">UCB-OBI-ISO-001</strain>
        <tissue evidence="1">Gonad</tissue>
    </source>
</reference>
<dbReference type="AlphaFoldDB" id="A0A0L8GI51"/>
<organism evidence="1">
    <name type="scientific">Octopus bimaculoides</name>
    <name type="common">California two-spotted octopus</name>
    <dbReference type="NCBI Taxonomy" id="37653"/>
    <lineage>
        <taxon>Eukaryota</taxon>
        <taxon>Metazoa</taxon>
        <taxon>Spiralia</taxon>
        <taxon>Lophotrochozoa</taxon>
        <taxon>Mollusca</taxon>
        <taxon>Cephalopoda</taxon>
        <taxon>Coleoidea</taxon>
        <taxon>Octopodiformes</taxon>
        <taxon>Octopoda</taxon>
        <taxon>Incirrata</taxon>
        <taxon>Octopodidae</taxon>
        <taxon>Octopus</taxon>
    </lineage>
</organism>
<dbReference type="EMBL" id="KQ421721">
    <property type="protein sequence ID" value="KOF76677.1"/>
    <property type="molecule type" value="Genomic_DNA"/>
</dbReference>
<protein>
    <recommendedName>
        <fullName evidence="2">Tesmin/TSO1-like CXC domain-containing protein</fullName>
    </recommendedName>
</protein>
<name>A0A0L8GI51_OCTBM</name>
<proteinExistence type="predicted"/>
<evidence type="ECO:0008006" key="2">
    <source>
        <dbReference type="Google" id="ProtNLM"/>
    </source>
</evidence>
<sequence length="66" mass="7319">MKPSPITWGWKNNDDGTFAIHWTELRAIAEQCQALKRYQCKTECAGCCTCKKSALPCTSLCACSCI</sequence>